<feature type="compositionally biased region" description="Basic and acidic residues" evidence="1">
    <location>
        <begin position="223"/>
        <end position="251"/>
    </location>
</feature>
<proteinExistence type="predicted"/>
<name>A0A0G2DVM8_9PEZI</name>
<feature type="region of interest" description="Disordered" evidence="1">
    <location>
        <begin position="217"/>
        <end position="251"/>
    </location>
</feature>
<organism evidence="2 3">
    <name type="scientific">Diplodia seriata</name>
    <dbReference type="NCBI Taxonomy" id="420778"/>
    <lineage>
        <taxon>Eukaryota</taxon>
        <taxon>Fungi</taxon>
        <taxon>Dikarya</taxon>
        <taxon>Ascomycota</taxon>
        <taxon>Pezizomycotina</taxon>
        <taxon>Dothideomycetes</taxon>
        <taxon>Dothideomycetes incertae sedis</taxon>
        <taxon>Botryosphaeriales</taxon>
        <taxon>Botryosphaeriaceae</taxon>
        <taxon>Diplodia</taxon>
    </lineage>
</organism>
<gene>
    <name evidence="2" type="ORF">UCDDS831_g08108</name>
</gene>
<evidence type="ECO:0000313" key="3">
    <source>
        <dbReference type="Proteomes" id="UP000034182"/>
    </source>
</evidence>
<dbReference type="AlphaFoldDB" id="A0A0G2DVM8"/>
<comment type="caution">
    <text evidence="2">The sequence shown here is derived from an EMBL/GenBank/DDBJ whole genome shotgun (WGS) entry which is preliminary data.</text>
</comment>
<evidence type="ECO:0000313" key="2">
    <source>
        <dbReference type="EMBL" id="KKY14709.1"/>
    </source>
</evidence>
<protein>
    <submittedName>
        <fullName evidence="2">Uncharacterized protein</fullName>
    </submittedName>
</protein>
<dbReference type="Proteomes" id="UP000034182">
    <property type="component" value="Unassembled WGS sequence"/>
</dbReference>
<sequence>MRQTQVSDNEQLKAVVVTQNKQIALLKSQFQHLRISHEAHASTLAEAHHREIDAMRSYVHYLEESRDCKPMKDQMEQLVARKDAYKDRAADLEVRVHDSHEMLIDLRESEYKLEIERRLMHERYRELKAELVALRTQPEQSRIGDLENGLAEEKLRAELLATQLEAMQLRAPLPNTVAELTKTIDDLKSQLKEKDDQIYELQHVNQALQLDLEEMDTQQARQAAEHDEALAQESRERRAVKDKVKQLDHENTELKEIVEAQGEDLVSVQDEYELPMGIWSS</sequence>
<reference evidence="2 3" key="2">
    <citation type="submission" date="2015-05" db="EMBL/GenBank/DDBJ databases">
        <title>Distinctive expansion of gene families associated with plant cell wall degradation and secondary metabolism in the genomes of grapevine trunk pathogens.</title>
        <authorList>
            <person name="Lawrence D.P."/>
            <person name="Travadon R."/>
            <person name="Rolshausen P.E."/>
            <person name="Baumgartner K."/>
        </authorList>
    </citation>
    <scope>NUCLEOTIDE SEQUENCE [LARGE SCALE GENOMIC DNA]</scope>
    <source>
        <strain evidence="2">DS831</strain>
    </source>
</reference>
<accession>A0A0G2DVM8</accession>
<reference evidence="2 3" key="1">
    <citation type="submission" date="2015-03" db="EMBL/GenBank/DDBJ databases">
        <authorList>
            <person name="Morales-Cruz A."/>
            <person name="Amrine K.C."/>
            <person name="Cantu D."/>
        </authorList>
    </citation>
    <scope>NUCLEOTIDE SEQUENCE [LARGE SCALE GENOMIC DNA]</scope>
    <source>
        <strain evidence="2">DS831</strain>
    </source>
</reference>
<evidence type="ECO:0000256" key="1">
    <source>
        <dbReference type="SAM" id="MobiDB-lite"/>
    </source>
</evidence>
<dbReference type="EMBL" id="LAQI01000218">
    <property type="protein sequence ID" value="KKY14709.1"/>
    <property type="molecule type" value="Genomic_DNA"/>
</dbReference>